<evidence type="ECO:0000259" key="5">
    <source>
        <dbReference type="Pfam" id="PF00905"/>
    </source>
</evidence>
<dbReference type="Proteomes" id="UP000031952">
    <property type="component" value="Unassembled WGS sequence"/>
</dbReference>
<feature type="transmembrane region" description="Helical" evidence="4">
    <location>
        <begin position="29"/>
        <end position="48"/>
    </location>
</feature>
<dbReference type="Gene3D" id="3.30.450.330">
    <property type="match status" value="1"/>
</dbReference>
<dbReference type="Pfam" id="PF00905">
    <property type="entry name" value="Transpeptidase"/>
    <property type="match status" value="1"/>
</dbReference>
<accession>A0A0C2LYW0</accession>
<keyword evidence="2" id="KW-0378">Hydrolase</keyword>
<dbReference type="GO" id="GO:0004180">
    <property type="term" value="F:carboxypeptidase activity"/>
    <property type="evidence" value="ECO:0007669"/>
    <property type="project" value="UniProtKB-KW"/>
</dbReference>
<gene>
    <name evidence="7" type="ORF">SB78_04945</name>
</gene>
<keyword evidence="2" id="KW-0121">Carboxypeptidase</keyword>
<sequence length="561" mass="62911">MKQILEKWKPAIKSLIIWNVCSKNTKIRLLMVICGFSFLFCTLSYRLIIVATNVYDKNINSFKKNHQFRKEIVDRNGNLLAVNLPSASLFANPQIVLDPETSVKKLAEILPDINKAKLLAELKSNKSFIWVKRDLLPSQQEKITSLGLLGFEFEEEQKRIYTFSNLLSHVIGYVGRDSVGLSGLELAYDKYLTNSDYELNEPKNRKEPLQLSIDIRLQSILSEEIDKTLKQFKAIGAVGIIADPNNGEILALVNKPDFDPHHPSLAKPEELFNIASLGIYEMGSVFKALTMAVGFDTGAINMNDAYDISYMKVGGFQLKDYTPRQGWHSVPEIFLYSSNIGTSQIMLEIGKSNFKKYLKKLGLLDQLQIELPERGTPLFPSEKRWNELTSVTMSYGYGISISPLHFVRAMLPVVNGGTLHDLTLLKRKDEKVIGTKVFSENTSTQMKKLFRSVVKEGNGKRAEVKGYLIGGKTGTAEKLSQGAGGKKKYLKNSRASSFLGVLPASNPQYVIFIRFDEPKPTKESFGFATASWTAAPTAGRVFERMISLYGLEPIEQSEEES</sequence>
<evidence type="ECO:0000256" key="3">
    <source>
        <dbReference type="ARBA" id="ARBA00023136"/>
    </source>
</evidence>
<evidence type="ECO:0000259" key="6">
    <source>
        <dbReference type="Pfam" id="PF03717"/>
    </source>
</evidence>
<keyword evidence="3 4" id="KW-0472">Membrane</keyword>
<dbReference type="InterPro" id="IPR012338">
    <property type="entry name" value="Beta-lactam/transpept-like"/>
</dbReference>
<dbReference type="RefSeq" id="WP_041079013.1">
    <property type="nucleotide sequence ID" value="NZ_JWSW01000041.1"/>
</dbReference>
<feature type="domain" description="Penicillin-binding protein dimerisation" evidence="6">
    <location>
        <begin position="71"/>
        <end position="193"/>
    </location>
</feature>
<keyword evidence="4" id="KW-0812">Transmembrane</keyword>
<keyword evidence="2" id="KW-0645">Protease</keyword>
<protein>
    <submittedName>
        <fullName evidence="7">Penicillin-binding protein</fullName>
    </submittedName>
</protein>
<dbReference type="Pfam" id="PF03717">
    <property type="entry name" value="PBP_dimer"/>
    <property type="match status" value="1"/>
</dbReference>
<feature type="domain" description="Penicillin-binding protein transpeptidase" evidence="5">
    <location>
        <begin position="240"/>
        <end position="523"/>
    </location>
</feature>
<dbReference type="GO" id="GO:0005886">
    <property type="term" value="C:plasma membrane"/>
    <property type="evidence" value="ECO:0007669"/>
    <property type="project" value="TreeGrafter"/>
</dbReference>
<dbReference type="AlphaFoldDB" id="A0A0C2LYW0"/>
<dbReference type="Gene3D" id="3.90.1310.10">
    <property type="entry name" value="Penicillin-binding protein 2a (Domain 2)"/>
    <property type="match status" value="1"/>
</dbReference>
<comment type="subcellular location">
    <subcellularLocation>
        <location evidence="1">Membrane</location>
    </subcellularLocation>
</comment>
<dbReference type="EMBL" id="JWSW01000041">
    <property type="protein sequence ID" value="KIJ88562.1"/>
    <property type="molecule type" value="Genomic_DNA"/>
</dbReference>
<dbReference type="GO" id="GO:0071555">
    <property type="term" value="P:cell wall organization"/>
    <property type="evidence" value="ECO:0007669"/>
    <property type="project" value="TreeGrafter"/>
</dbReference>
<dbReference type="InterPro" id="IPR036138">
    <property type="entry name" value="PBP_dimer_sf"/>
</dbReference>
<comment type="caution">
    <text evidence="7">The sequence shown here is derived from an EMBL/GenBank/DDBJ whole genome shotgun (WGS) entry which is preliminary data.</text>
</comment>
<dbReference type="GO" id="GO:0008658">
    <property type="term" value="F:penicillin binding"/>
    <property type="evidence" value="ECO:0007669"/>
    <property type="project" value="InterPro"/>
</dbReference>
<keyword evidence="4" id="KW-1133">Transmembrane helix</keyword>
<dbReference type="InterPro" id="IPR005311">
    <property type="entry name" value="PBP_dimer"/>
</dbReference>
<dbReference type="InterPro" id="IPR001460">
    <property type="entry name" value="PCN-bd_Tpept"/>
</dbReference>
<reference evidence="7 8" key="1">
    <citation type="submission" date="2014-12" db="EMBL/GenBank/DDBJ databases">
        <title>Whole genome sequence of Candidatus Rickettsia asemboensis strain NMRCii isolated from cat fleas in west Kenya.</title>
        <authorList>
            <person name="Jima D."/>
            <person name="Luce-Fedrow A."/>
            <person name="Yang Y."/>
            <person name="Maina A.N."/>
            <person name="Snesrud E.C."/>
            <person name="Jarman R.G."/>
            <person name="Richards A.L."/>
            <person name="Hang J."/>
        </authorList>
    </citation>
    <scope>NUCLEOTIDE SEQUENCE [LARGE SCALE GENOMIC DNA]</scope>
    <source>
        <strain evidence="7 8">NMRCii</strain>
    </source>
</reference>
<organism evidence="7 8">
    <name type="scientific">Rickettsia asembonensis</name>
    <dbReference type="NCBI Taxonomy" id="1068590"/>
    <lineage>
        <taxon>Bacteria</taxon>
        <taxon>Pseudomonadati</taxon>
        <taxon>Pseudomonadota</taxon>
        <taxon>Alphaproteobacteria</taxon>
        <taxon>Rickettsiales</taxon>
        <taxon>Rickettsiaceae</taxon>
        <taxon>Rickettsieae</taxon>
        <taxon>Rickettsia</taxon>
        <taxon>spotted fever group</taxon>
    </lineage>
</organism>
<keyword evidence="8" id="KW-1185">Reference proteome</keyword>
<name>A0A0C2LYW0_9RICK</name>
<evidence type="ECO:0000313" key="7">
    <source>
        <dbReference type="EMBL" id="KIJ88562.1"/>
    </source>
</evidence>
<evidence type="ECO:0000313" key="8">
    <source>
        <dbReference type="Proteomes" id="UP000031952"/>
    </source>
</evidence>
<proteinExistence type="predicted"/>
<evidence type="ECO:0000256" key="1">
    <source>
        <dbReference type="ARBA" id="ARBA00004370"/>
    </source>
</evidence>
<evidence type="ECO:0000256" key="4">
    <source>
        <dbReference type="SAM" id="Phobius"/>
    </source>
</evidence>
<dbReference type="Gene3D" id="3.40.710.10">
    <property type="entry name" value="DD-peptidase/beta-lactamase superfamily"/>
    <property type="match status" value="1"/>
</dbReference>
<dbReference type="PANTHER" id="PTHR30627:SF1">
    <property type="entry name" value="PEPTIDOGLYCAN D,D-TRANSPEPTIDASE FTSI"/>
    <property type="match status" value="1"/>
</dbReference>
<dbReference type="PANTHER" id="PTHR30627">
    <property type="entry name" value="PEPTIDOGLYCAN D,D-TRANSPEPTIDASE"/>
    <property type="match status" value="1"/>
</dbReference>
<dbReference type="SUPFAM" id="SSF56519">
    <property type="entry name" value="Penicillin binding protein dimerisation domain"/>
    <property type="match status" value="1"/>
</dbReference>
<dbReference type="InterPro" id="IPR050515">
    <property type="entry name" value="Beta-lactam/transpept"/>
</dbReference>
<evidence type="ECO:0000256" key="2">
    <source>
        <dbReference type="ARBA" id="ARBA00022645"/>
    </source>
</evidence>
<dbReference type="SUPFAM" id="SSF56601">
    <property type="entry name" value="beta-lactamase/transpeptidase-like"/>
    <property type="match status" value="1"/>
</dbReference>